<dbReference type="WBParaSite" id="GPUH_0001877401-mRNA-1">
    <property type="protein sequence ID" value="GPUH_0001877401-mRNA-1"/>
    <property type="gene ID" value="GPUH_0001877401"/>
</dbReference>
<keyword evidence="2" id="KW-1185">Reference proteome</keyword>
<dbReference type="Proteomes" id="UP000271098">
    <property type="component" value="Unassembled WGS sequence"/>
</dbReference>
<proteinExistence type="predicted"/>
<organism evidence="3">
    <name type="scientific">Gongylonema pulchrum</name>
    <dbReference type="NCBI Taxonomy" id="637853"/>
    <lineage>
        <taxon>Eukaryota</taxon>
        <taxon>Metazoa</taxon>
        <taxon>Ecdysozoa</taxon>
        <taxon>Nematoda</taxon>
        <taxon>Chromadorea</taxon>
        <taxon>Rhabditida</taxon>
        <taxon>Spirurina</taxon>
        <taxon>Spiruromorpha</taxon>
        <taxon>Spiruroidea</taxon>
        <taxon>Gongylonematidae</taxon>
        <taxon>Gongylonema</taxon>
    </lineage>
</organism>
<dbReference type="EMBL" id="UYRT01087279">
    <property type="protein sequence ID" value="VDN32380.1"/>
    <property type="molecule type" value="Genomic_DNA"/>
</dbReference>
<reference evidence="3" key="1">
    <citation type="submission" date="2016-06" db="UniProtKB">
        <authorList>
            <consortium name="WormBaseParasite"/>
        </authorList>
    </citation>
    <scope>IDENTIFICATION</scope>
</reference>
<dbReference type="AlphaFoldDB" id="A0A183ECQ8"/>
<dbReference type="OrthoDB" id="75419at2759"/>
<evidence type="ECO:0000313" key="2">
    <source>
        <dbReference type="Proteomes" id="UP000271098"/>
    </source>
</evidence>
<accession>A0A183ECQ8</accession>
<evidence type="ECO:0000313" key="3">
    <source>
        <dbReference type="WBParaSite" id="GPUH_0001877401-mRNA-1"/>
    </source>
</evidence>
<reference evidence="1 2" key="2">
    <citation type="submission" date="2018-11" db="EMBL/GenBank/DDBJ databases">
        <authorList>
            <consortium name="Pathogen Informatics"/>
        </authorList>
    </citation>
    <scope>NUCLEOTIDE SEQUENCE [LARGE SCALE GENOMIC DNA]</scope>
</reference>
<gene>
    <name evidence="1" type="ORF">GPUH_LOCUS18748</name>
</gene>
<sequence>MEPDETAAKTTPSIYPGEQLSAMQTVLEPPPSYSEAIGERDGATIRPTTAWKPPAHEEFPQHSLYEFLKRYKELCELISANEIDVSECERLIKECAKTSWTAENRVVKQEGRCGDQKYATGSATYLVATYHPNKVAELSRLLTREVKLRLDSSLSLQIQVIFA</sequence>
<evidence type="ECO:0000313" key="1">
    <source>
        <dbReference type="EMBL" id="VDN32380.1"/>
    </source>
</evidence>
<protein>
    <submittedName>
        <fullName evidence="1 3">Uncharacterized protein</fullName>
    </submittedName>
</protein>
<name>A0A183ECQ8_9BILA</name>